<gene>
    <name evidence="1" type="ORF">PVLDE_0101620</name>
</gene>
<dbReference type="Proteomes" id="UP000515308">
    <property type="component" value="Chromosome PVLDE_01"/>
</dbReference>
<name>A0A6V7RV14_PLAVN</name>
<reference evidence="1 2" key="1">
    <citation type="submission" date="2020-08" db="EMBL/GenBank/DDBJ databases">
        <authorList>
            <person name="Ramaprasad A."/>
        </authorList>
    </citation>
    <scope>NUCLEOTIDE SEQUENCE [LARGE SCALE GENOMIC DNA]</scope>
</reference>
<evidence type="ECO:0000313" key="2">
    <source>
        <dbReference type="Proteomes" id="UP000515308"/>
    </source>
</evidence>
<proteinExistence type="predicted"/>
<evidence type="ECO:0000313" key="1">
    <source>
        <dbReference type="EMBL" id="CAD2084042.1"/>
    </source>
</evidence>
<sequence length="142" mass="16735">MNKGYIKTVFSNENYENEDLVTHPDSEETEKAEEIRDKYNEILNELNKAKDIYWLGYNGKFVREYYPNLIMLQKYDQSHNAAYNQNCFYLSATVKVSEYVTTIANTLIDLNYNHYFDKKNKKKLPQKAKSCPKIILIGTILL</sequence>
<organism evidence="1 2">
    <name type="scientific">Plasmodium vinckei lentum</name>
    <dbReference type="NCBI Taxonomy" id="138297"/>
    <lineage>
        <taxon>Eukaryota</taxon>
        <taxon>Sar</taxon>
        <taxon>Alveolata</taxon>
        <taxon>Apicomplexa</taxon>
        <taxon>Aconoidasida</taxon>
        <taxon>Haemosporida</taxon>
        <taxon>Plasmodiidae</taxon>
        <taxon>Plasmodium</taxon>
        <taxon>Plasmodium (Vinckeia)</taxon>
    </lineage>
</organism>
<protein>
    <submittedName>
        <fullName evidence="1">Fam-a protein</fullName>
    </submittedName>
</protein>
<dbReference type="VEuPathDB" id="PlasmoDB:PVLDE_0101620"/>
<accession>A0A6V7RV14</accession>
<dbReference type="EMBL" id="LR865363">
    <property type="protein sequence ID" value="CAD2084042.1"/>
    <property type="molecule type" value="Genomic_DNA"/>
</dbReference>
<dbReference type="AlphaFoldDB" id="A0A6V7RV14"/>